<sequence>MTAVSASGRMGAQAFMEHARVDSVIRQAQPQMEKGGELAGGSGKEKTLGGASKMAAFSDAHRLSRGSLEKRQLGATSKMAALIHNIKEEVVVISDDEEEVQVSQKRVGGRGTVGSGGISRQRVGCVGGPDRACAVWIVGHSFVRWAEKQASSRHFGRQLGLDGPRIKLRWVGKSGMRWGELLYVLAKRMEQGVCPNLLVIHLGENDLVALSGIGLLKAMKLDLGRIKERWAGTHIVWTSLVPRRAWSGANSFGGIEKQRKKINREMMSFCKLQGFFSPDS</sequence>
<dbReference type="Gene3D" id="3.40.50.1110">
    <property type="entry name" value="SGNH hydrolase"/>
    <property type="match status" value="1"/>
</dbReference>
<reference evidence="1" key="1">
    <citation type="journal article" date="2022" name="bioRxiv">
        <title>Sequencing and chromosome-scale assembly of the giantPleurodeles waltlgenome.</title>
        <authorList>
            <person name="Brown T."/>
            <person name="Elewa A."/>
            <person name="Iarovenko S."/>
            <person name="Subramanian E."/>
            <person name="Araus A.J."/>
            <person name="Petzold A."/>
            <person name="Susuki M."/>
            <person name="Suzuki K.-i.T."/>
            <person name="Hayashi T."/>
            <person name="Toyoda A."/>
            <person name="Oliveira C."/>
            <person name="Osipova E."/>
            <person name="Leigh N.D."/>
            <person name="Simon A."/>
            <person name="Yun M.H."/>
        </authorList>
    </citation>
    <scope>NUCLEOTIDE SEQUENCE</scope>
    <source>
        <strain evidence="1">20211129_DDA</strain>
        <tissue evidence="1">Liver</tissue>
    </source>
</reference>
<gene>
    <name evidence="1" type="ORF">NDU88_004027</name>
</gene>
<name>A0AAV7M805_PLEWA</name>
<protein>
    <submittedName>
        <fullName evidence="1">Uncharacterized protein</fullName>
    </submittedName>
</protein>
<dbReference type="EMBL" id="JANPWB010000014">
    <property type="protein sequence ID" value="KAJ1098920.1"/>
    <property type="molecule type" value="Genomic_DNA"/>
</dbReference>
<keyword evidence="2" id="KW-1185">Reference proteome</keyword>
<dbReference type="AlphaFoldDB" id="A0AAV7M805"/>
<proteinExistence type="predicted"/>
<dbReference type="InterPro" id="IPR036514">
    <property type="entry name" value="SGNH_hydro_sf"/>
</dbReference>
<accession>A0AAV7M805</accession>
<evidence type="ECO:0000313" key="2">
    <source>
        <dbReference type="Proteomes" id="UP001066276"/>
    </source>
</evidence>
<evidence type="ECO:0000313" key="1">
    <source>
        <dbReference type="EMBL" id="KAJ1098920.1"/>
    </source>
</evidence>
<organism evidence="1 2">
    <name type="scientific">Pleurodeles waltl</name>
    <name type="common">Iberian ribbed newt</name>
    <dbReference type="NCBI Taxonomy" id="8319"/>
    <lineage>
        <taxon>Eukaryota</taxon>
        <taxon>Metazoa</taxon>
        <taxon>Chordata</taxon>
        <taxon>Craniata</taxon>
        <taxon>Vertebrata</taxon>
        <taxon>Euteleostomi</taxon>
        <taxon>Amphibia</taxon>
        <taxon>Batrachia</taxon>
        <taxon>Caudata</taxon>
        <taxon>Salamandroidea</taxon>
        <taxon>Salamandridae</taxon>
        <taxon>Pleurodelinae</taxon>
        <taxon>Pleurodeles</taxon>
    </lineage>
</organism>
<dbReference type="SUPFAM" id="SSF52266">
    <property type="entry name" value="SGNH hydrolase"/>
    <property type="match status" value="1"/>
</dbReference>
<comment type="caution">
    <text evidence="1">The sequence shown here is derived from an EMBL/GenBank/DDBJ whole genome shotgun (WGS) entry which is preliminary data.</text>
</comment>
<dbReference type="Proteomes" id="UP001066276">
    <property type="component" value="Chromosome 10"/>
</dbReference>